<evidence type="ECO:0000313" key="5">
    <source>
        <dbReference type="Proteomes" id="UP000436694"/>
    </source>
</evidence>
<protein>
    <submittedName>
        <fullName evidence="4">RNA-binding S4 domain-containing protein</fullName>
    </submittedName>
</protein>
<dbReference type="AlphaFoldDB" id="A0A844AL75"/>
<dbReference type="GO" id="GO:0003723">
    <property type="term" value="F:RNA binding"/>
    <property type="evidence" value="ECO:0007669"/>
    <property type="project" value="UniProtKB-KW"/>
</dbReference>
<evidence type="ECO:0000256" key="1">
    <source>
        <dbReference type="PROSITE-ProRule" id="PRU00182"/>
    </source>
</evidence>
<dbReference type="Proteomes" id="UP000436694">
    <property type="component" value="Unassembled WGS sequence"/>
</dbReference>
<dbReference type="CDD" id="cd00165">
    <property type="entry name" value="S4"/>
    <property type="match status" value="1"/>
</dbReference>
<accession>A0A844AL75</accession>
<gene>
    <name evidence="4" type="ORF">GG681_08595</name>
</gene>
<reference evidence="4 5" key="1">
    <citation type="submission" date="2019-10" db="EMBL/GenBank/DDBJ databases">
        <title>Epibacterium sp. nov., isolated from seawater.</title>
        <authorList>
            <person name="Zhang X."/>
            <person name="Li N."/>
        </authorList>
    </citation>
    <scope>NUCLEOTIDE SEQUENCE [LARGE SCALE GENOMIC DNA]</scope>
    <source>
        <strain evidence="4 5">SM1969</strain>
    </source>
</reference>
<feature type="region of interest" description="Disordered" evidence="2">
    <location>
        <begin position="95"/>
        <end position="124"/>
    </location>
</feature>
<comment type="caution">
    <text evidence="4">The sequence shown here is derived from an EMBL/GenBank/DDBJ whole genome shotgun (WGS) entry which is preliminary data.</text>
</comment>
<dbReference type="InterPro" id="IPR002942">
    <property type="entry name" value="S4_RNA-bd"/>
</dbReference>
<dbReference type="RefSeq" id="WP_153547156.1">
    <property type="nucleotide sequence ID" value="NZ_WIXK01000004.1"/>
</dbReference>
<evidence type="ECO:0000256" key="2">
    <source>
        <dbReference type="SAM" id="MobiDB-lite"/>
    </source>
</evidence>
<keyword evidence="1" id="KW-0694">RNA-binding</keyword>
<dbReference type="SUPFAM" id="SSF55174">
    <property type="entry name" value="Alpha-L RNA-binding motif"/>
    <property type="match status" value="1"/>
</dbReference>
<evidence type="ECO:0000313" key="4">
    <source>
        <dbReference type="EMBL" id="MQY42700.1"/>
    </source>
</evidence>
<keyword evidence="5" id="KW-1185">Reference proteome</keyword>
<name>A0A844AL75_9RHOB</name>
<organism evidence="4 5">
    <name type="scientific">Tritonibacter aquimaris</name>
    <dbReference type="NCBI Taxonomy" id="2663379"/>
    <lineage>
        <taxon>Bacteria</taxon>
        <taxon>Pseudomonadati</taxon>
        <taxon>Pseudomonadota</taxon>
        <taxon>Alphaproteobacteria</taxon>
        <taxon>Rhodobacterales</taxon>
        <taxon>Paracoccaceae</taxon>
        <taxon>Tritonibacter</taxon>
    </lineage>
</organism>
<dbReference type="EMBL" id="WIXK01000004">
    <property type="protein sequence ID" value="MQY42700.1"/>
    <property type="molecule type" value="Genomic_DNA"/>
</dbReference>
<evidence type="ECO:0000259" key="3">
    <source>
        <dbReference type="SMART" id="SM00363"/>
    </source>
</evidence>
<dbReference type="SMART" id="SM00363">
    <property type="entry name" value="S4"/>
    <property type="match status" value="1"/>
</dbReference>
<feature type="domain" description="RNA-binding S4" evidence="3">
    <location>
        <begin position="8"/>
        <end position="73"/>
    </location>
</feature>
<dbReference type="PROSITE" id="PS50889">
    <property type="entry name" value="S4"/>
    <property type="match status" value="1"/>
</dbReference>
<dbReference type="InterPro" id="IPR036986">
    <property type="entry name" value="S4_RNA-bd_sf"/>
</dbReference>
<dbReference type="Pfam" id="PF01479">
    <property type="entry name" value="S4"/>
    <property type="match status" value="1"/>
</dbReference>
<dbReference type="Gene3D" id="3.10.290.10">
    <property type="entry name" value="RNA-binding S4 domain"/>
    <property type="match status" value="1"/>
</dbReference>
<feature type="compositionally biased region" description="Basic and acidic residues" evidence="2">
    <location>
        <begin position="101"/>
        <end position="124"/>
    </location>
</feature>
<sequence>MTAPAAKLRIDKWLWYARFFKTRSLAAKQVSAGHVRLNGQKTLKPAQAIVIGDVLTFAQGSQIRVVEVSALGERRGPAVEAQELYLDKTEWRDTVPQNPRYEGKGRPDKRERRVLDLTRRRDTF</sequence>
<proteinExistence type="predicted"/>